<dbReference type="InterPro" id="IPR017853">
    <property type="entry name" value="GH"/>
</dbReference>
<dbReference type="SUPFAM" id="SSF52279">
    <property type="entry name" value="Beta-D-glucan exohydrolase, C-terminal domain"/>
    <property type="match status" value="1"/>
</dbReference>
<dbReference type="Proteomes" id="UP000093962">
    <property type="component" value="Unassembled WGS sequence"/>
</dbReference>
<dbReference type="Gene3D" id="3.20.20.300">
    <property type="entry name" value="Glycoside hydrolase, family 3, N-terminal domain"/>
    <property type="match status" value="1"/>
</dbReference>
<keyword evidence="1" id="KW-0378">Hydrolase</keyword>
<accession>A0A1A0N7J6</accession>
<reference evidence="4 5" key="1">
    <citation type="submission" date="2016-06" db="EMBL/GenBank/DDBJ databases">
        <authorList>
            <person name="Kjaerup R.B."/>
            <person name="Dalgaard T.S."/>
            <person name="Juul-Madsen H.R."/>
        </authorList>
    </citation>
    <scope>NUCLEOTIDE SEQUENCE [LARGE SCALE GENOMIC DNA]</scope>
    <source>
        <strain evidence="4 5">1199456.5</strain>
    </source>
</reference>
<dbReference type="InterPro" id="IPR036962">
    <property type="entry name" value="Glyco_hydro_3_N_sf"/>
</dbReference>
<dbReference type="EMBL" id="LZSF01000002">
    <property type="protein sequence ID" value="OBA93023.1"/>
    <property type="molecule type" value="Genomic_DNA"/>
</dbReference>
<dbReference type="Gene3D" id="3.40.50.1700">
    <property type="entry name" value="Glycoside hydrolase family 3 C-terminal domain"/>
    <property type="match status" value="1"/>
</dbReference>
<dbReference type="GO" id="GO:0009251">
    <property type="term" value="P:glucan catabolic process"/>
    <property type="evidence" value="ECO:0007669"/>
    <property type="project" value="TreeGrafter"/>
</dbReference>
<dbReference type="PRINTS" id="PR00133">
    <property type="entry name" value="GLHYDRLASE3"/>
</dbReference>
<dbReference type="Pfam" id="PF00933">
    <property type="entry name" value="Glyco_hydro_3"/>
    <property type="match status" value="1"/>
</dbReference>
<dbReference type="InterPro" id="IPR001764">
    <property type="entry name" value="Glyco_hydro_3_N"/>
</dbReference>
<name>A0A1A0N7J6_MYCMU</name>
<dbReference type="Pfam" id="PF01915">
    <property type="entry name" value="Glyco_hydro_3_C"/>
    <property type="match status" value="1"/>
</dbReference>
<dbReference type="PANTHER" id="PTHR30620:SF123">
    <property type="entry name" value="BETA-XYLOSIDASE"/>
    <property type="match status" value="1"/>
</dbReference>
<dbReference type="InterPro" id="IPR051915">
    <property type="entry name" value="Cellulose_Degrad_GH3"/>
</dbReference>
<proteinExistence type="predicted"/>
<sequence length="578" mass="61580">MSFDRVLTRLTLEQKIAQLQGLSPYELIAQTAPTEIPDDLDLSVGIPYDLSRVAAVRPHGVGHLSLAWTLNPDLDRLRCDLDRFREYAREVNPLGIGTLVHAEAVSGLVHEQADQFPTPWGQAATWNPELTFLLAQHAARQARTVGVQLVFSPVLDIARDPRWGRAHETYGEDPELVTRMGLAFIRGVQGIHNDSGVRATGKHFLGYGASLGGLNQATTALGRRELRDVYAEPFRRAIAEADLTLIMNSYNDVDGIPAAANAWLLRELLRDELGFDGLVVSDYDSIAMLWKTHRTAASPAEAAIAALTAGLDVELPGASMTAGLADAVHAGEISEQLIDDAVRRVLHVKAELGLVPDISPRTRLAPTPPAVGADALALARQIAGGALTLVKNDGVLPVRPGSAKIAVTGPAADEIRIHFGAYSSVANAELPMAMGQIMAGAIPGVEASMEVFTDLFQIRLPGIAPLFETAARRLHPHSATLVNALQAIDPGVTYHPFGNIEIDDVIDEAALAAAVGDADIVIAAVGERTGWVGNHTAGEGRTTADPTLPGNQTALIQALHLGLTLFGGHRVRRLVPSD</sequence>
<dbReference type="InterPro" id="IPR036881">
    <property type="entry name" value="Glyco_hydro_3_C_sf"/>
</dbReference>
<evidence type="ECO:0000313" key="5">
    <source>
        <dbReference type="Proteomes" id="UP000093962"/>
    </source>
</evidence>
<dbReference type="GO" id="GO:0008422">
    <property type="term" value="F:beta-glucosidase activity"/>
    <property type="evidence" value="ECO:0007669"/>
    <property type="project" value="TreeGrafter"/>
</dbReference>
<dbReference type="InterPro" id="IPR002772">
    <property type="entry name" value="Glyco_hydro_3_C"/>
</dbReference>
<evidence type="ECO:0008006" key="6">
    <source>
        <dbReference type="Google" id="ProtNLM"/>
    </source>
</evidence>
<protein>
    <recommendedName>
        <fullName evidence="6">Beta-glucosidase</fullName>
    </recommendedName>
</protein>
<evidence type="ECO:0000259" key="2">
    <source>
        <dbReference type="Pfam" id="PF00933"/>
    </source>
</evidence>
<organism evidence="4 5">
    <name type="scientific">Mycolicibacterium mucogenicum</name>
    <name type="common">Mycobacterium mucogenicum</name>
    <dbReference type="NCBI Taxonomy" id="56689"/>
    <lineage>
        <taxon>Bacteria</taxon>
        <taxon>Bacillati</taxon>
        <taxon>Actinomycetota</taxon>
        <taxon>Actinomycetes</taxon>
        <taxon>Mycobacteriales</taxon>
        <taxon>Mycobacteriaceae</taxon>
        <taxon>Mycolicibacterium</taxon>
    </lineage>
</organism>
<dbReference type="SUPFAM" id="SSF51445">
    <property type="entry name" value="(Trans)glycosidases"/>
    <property type="match status" value="1"/>
</dbReference>
<dbReference type="AlphaFoldDB" id="A0A1A0N7J6"/>
<evidence type="ECO:0000259" key="3">
    <source>
        <dbReference type="Pfam" id="PF01915"/>
    </source>
</evidence>
<feature type="domain" description="Glycoside hydrolase family 3 N-terminal" evidence="2">
    <location>
        <begin position="80"/>
        <end position="348"/>
    </location>
</feature>
<comment type="caution">
    <text evidence="4">The sequence shown here is derived from an EMBL/GenBank/DDBJ whole genome shotgun (WGS) entry which is preliminary data.</text>
</comment>
<evidence type="ECO:0000256" key="1">
    <source>
        <dbReference type="ARBA" id="ARBA00022801"/>
    </source>
</evidence>
<feature type="domain" description="Glycoside hydrolase family 3 C-terminal" evidence="3">
    <location>
        <begin position="388"/>
        <end position="559"/>
    </location>
</feature>
<gene>
    <name evidence="4" type="ORF">A5642_00640</name>
</gene>
<dbReference type="PANTHER" id="PTHR30620">
    <property type="entry name" value="PERIPLASMIC BETA-GLUCOSIDASE-RELATED"/>
    <property type="match status" value="1"/>
</dbReference>
<evidence type="ECO:0000313" key="4">
    <source>
        <dbReference type="EMBL" id="OBA93023.1"/>
    </source>
</evidence>